<evidence type="ECO:0000313" key="4">
    <source>
        <dbReference type="Proteomes" id="UP000292884"/>
    </source>
</evidence>
<dbReference type="InterPro" id="IPR006311">
    <property type="entry name" value="TAT_signal"/>
</dbReference>
<keyword evidence="3" id="KW-0255">Endonuclease</keyword>
<gene>
    <name evidence="3" type="ORF">EZ428_21745</name>
</gene>
<protein>
    <submittedName>
        <fullName evidence="3">Endonuclease</fullName>
    </submittedName>
</protein>
<evidence type="ECO:0000259" key="2">
    <source>
        <dbReference type="Pfam" id="PF03372"/>
    </source>
</evidence>
<dbReference type="EMBL" id="SJSK01000007">
    <property type="protein sequence ID" value="TCC87325.1"/>
    <property type="molecule type" value="Genomic_DNA"/>
</dbReference>
<dbReference type="PANTHER" id="PTHR12121">
    <property type="entry name" value="CARBON CATABOLITE REPRESSOR PROTEIN 4"/>
    <property type="match status" value="1"/>
</dbReference>
<keyword evidence="3" id="KW-0378">Hydrolase</keyword>
<organism evidence="3 4">
    <name type="scientific">Pedobacter frigiditerrae</name>
    <dbReference type="NCBI Taxonomy" id="2530452"/>
    <lineage>
        <taxon>Bacteria</taxon>
        <taxon>Pseudomonadati</taxon>
        <taxon>Bacteroidota</taxon>
        <taxon>Sphingobacteriia</taxon>
        <taxon>Sphingobacteriales</taxon>
        <taxon>Sphingobacteriaceae</taxon>
        <taxon>Pedobacter</taxon>
    </lineage>
</organism>
<dbReference type="PANTHER" id="PTHR12121:SF36">
    <property type="entry name" value="ENDONUCLEASE_EXONUCLEASE_PHOSPHATASE DOMAIN-CONTAINING PROTEIN"/>
    <property type="match status" value="1"/>
</dbReference>
<evidence type="ECO:0000256" key="1">
    <source>
        <dbReference type="SAM" id="SignalP"/>
    </source>
</evidence>
<feature type="signal peptide" evidence="1">
    <location>
        <begin position="1"/>
        <end position="30"/>
    </location>
</feature>
<dbReference type="InterPro" id="IPR036691">
    <property type="entry name" value="Endo/exonu/phosph_ase_sf"/>
</dbReference>
<dbReference type="AlphaFoldDB" id="A0A4R0MKY0"/>
<dbReference type="Proteomes" id="UP000292884">
    <property type="component" value="Unassembled WGS sequence"/>
</dbReference>
<comment type="caution">
    <text evidence="3">The sequence shown here is derived from an EMBL/GenBank/DDBJ whole genome shotgun (WGS) entry which is preliminary data.</text>
</comment>
<dbReference type="InterPro" id="IPR050410">
    <property type="entry name" value="CCR4/nocturin_mRNA_transcr"/>
</dbReference>
<dbReference type="RefSeq" id="WP_131555440.1">
    <property type="nucleotide sequence ID" value="NZ_SJSK01000007.1"/>
</dbReference>
<dbReference type="InterPro" id="IPR019546">
    <property type="entry name" value="TAT_signal_bac_arc"/>
</dbReference>
<dbReference type="OrthoDB" id="9793162at2"/>
<keyword evidence="1" id="KW-0732">Signal</keyword>
<dbReference type="SUPFAM" id="SSF56219">
    <property type="entry name" value="DNase I-like"/>
    <property type="match status" value="1"/>
</dbReference>
<accession>A0A4R0MKY0</accession>
<dbReference type="Gene3D" id="3.60.10.10">
    <property type="entry name" value="Endonuclease/exonuclease/phosphatase"/>
    <property type="match status" value="1"/>
</dbReference>
<dbReference type="CDD" id="cd09083">
    <property type="entry name" value="EEP-1"/>
    <property type="match status" value="1"/>
</dbReference>
<evidence type="ECO:0000313" key="3">
    <source>
        <dbReference type="EMBL" id="TCC87325.1"/>
    </source>
</evidence>
<dbReference type="Pfam" id="PF10518">
    <property type="entry name" value="TAT_signal"/>
    <property type="match status" value="1"/>
</dbReference>
<dbReference type="GO" id="GO:0004519">
    <property type="term" value="F:endonuclease activity"/>
    <property type="evidence" value="ECO:0007669"/>
    <property type="project" value="UniProtKB-KW"/>
</dbReference>
<feature type="domain" description="Endonuclease/exonuclease/phosphatase" evidence="2">
    <location>
        <begin position="46"/>
        <end position="299"/>
    </location>
</feature>
<dbReference type="GO" id="GO:0000175">
    <property type="term" value="F:3'-5'-RNA exonuclease activity"/>
    <property type="evidence" value="ECO:0007669"/>
    <property type="project" value="TreeGrafter"/>
</dbReference>
<dbReference type="PROSITE" id="PS51318">
    <property type="entry name" value="TAT"/>
    <property type="match status" value="1"/>
</dbReference>
<reference evidence="3 4" key="1">
    <citation type="submission" date="2019-02" db="EMBL/GenBank/DDBJ databases">
        <title>Pedobacter sp. RP-1-13 sp. nov., isolated from Arctic soil.</title>
        <authorList>
            <person name="Dahal R.H."/>
        </authorList>
    </citation>
    <scope>NUCLEOTIDE SEQUENCE [LARGE SCALE GENOMIC DNA]</scope>
    <source>
        <strain evidence="3 4">RP-1-13</strain>
    </source>
</reference>
<dbReference type="InterPro" id="IPR005135">
    <property type="entry name" value="Endo/exonuclease/phosphatase"/>
</dbReference>
<dbReference type="Pfam" id="PF03372">
    <property type="entry name" value="Exo_endo_phos"/>
    <property type="match status" value="1"/>
</dbReference>
<proteinExistence type="predicted"/>
<feature type="chain" id="PRO_5020847041" evidence="1">
    <location>
        <begin position="31"/>
        <end position="310"/>
    </location>
</feature>
<sequence>MNKSGFSRRTFLKGAGVMAALPLLPEVAMANEFEFNERAESTTKVLTCNIRVALPEDETAGVGWEKRKKLCIEVIKKQQPDIIAMQEVLRVQNDDLKKALPNYFSFGFEGPEMDKFKEGYHGIAKNPIFFSLKRYELIAAGGYWLSETPLIAASVSWDTARARNASWVRLKDKKTGQELRVVNLHLDHKSQPAREKQVEIVLNDAAQYLPDLHQIFAGDFNVSSKNKVYDMVVAKGWSDTFKAIPSNIESATTHEFLGEKDPKKDIRTKIDFIFTKGKFKVLESNIIRDNDNGFYPSDHYFVSAVIEVSA</sequence>
<keyword evidence="3" id="KW-0540">Nuclease</keyword>
<keyword evidence="4" id="KW-1185">Reference proteome</keyword>
<name>A0A4R0MKY0_9SPHI</name>